<organism evidence="1 2">
    <name type="scientific">Panagrolaimus sp. ES5</name>
    <dbReference type="NCBI Taxonomy" id="591445"/>
    <lineage>
        <taxon>Eukaryota</taxon>
        <taxon>Metazoa</taxon>
        <taxon>Ecdysozoa</taxon>
        <taxon>Nematoda</taxon>
        <taxon>Chromadorea</taxon>
        <taxon>Rhabditida</taxon>
        <taxon>Tylenchina</taxon>
        <taxon>Panagrolaimomorpha</taxon>
        <taxon>Panagrolaimoidea</taxon>
        <taxon>Panagrolaimidae</taxon>
        <taxon>Panagrolaimus</taxon>
    </lineage>
</organism>
<proteinExistence type="predicted"/>
<reference evidence="2" key="1">
    <citation type="submission" date="2022-11" db="UniProtKB">
        <authorList>
            <consortium name="WormBaseParasite"/>
        </authorList>
    </citation>
    <scope>IDENTIFICATION</scope>
</reference>
<dbReference type="Proteomes" id="UP000887579">
    <property type="component" value="Unplaced"/>
</dbReference>
<evidence type="ECO:0000313" key="2">
    <source>
        <dbReference type="WBParaSite" id="ES5_v2.g28451.t1"/>
    </source>
</evidence>
<dbReference type="WBParaSite" id="ES5_v2.g28451.t1">
    <property type="protein sequence ID" value="ES5_v2.g28451.t1"/>
    <property type="gene ID" value="ES5_v2.g28451"/>
</dbReference>
<name>A0AC34GFT8_9BILA</name>
<protein>
    <submittedName>
        <fullName evidence="2">Uncharacterized protein</fullName>
    </submittedName>
</protein>
<sequence length="126" mass="15051">MTYFCRIIFKSFNSDQVNEFLEHCIGYEWQTIDKFTILEGENRITGDEVELFDEKLEKKFSFELKQEKEDDEAGAVDKYESLTLAFCELSMIFKRFEEVLRKEYRSVAMTVILTIISRNISPQRFE</sequence>
<evidence type="ECO:0000313" key="1">
    <source>
        <dbReference type="Proteomes" id="UP000887579"/>
    </source>
</evidence>
<accession>A0AC34GFT8</accession>